<dbReference type="PROSITE" id="PS00867">
    <property type="entry name" value="CPSASE_2"/>
    <property type="match status" value="1"/>
</dbReference>
<dbReference type="InterPro" id="IPR016185">
    <property type="entry name" value="PreATP-grasp_dom_sf"/>
</dbReference>
<dbReference type="SUPFAM" id="SSF51246">
    <property type="entry name" value="Rudiment single hybrid motif"/>
    <property type="match status" value="1"/>
</dbReference>
<keyword evidence="4" id="KW-0092">Biotin</keyword>
<name>A0ABU7JUW2_9NOCA</name>
<keyword evidence="1" id="KW-0436">Ligase</keyword>
<dbReference type="PANTHER" id="PTHR18866:SF128">
    <property type="entry name" value="UREA AMIDOLYASE"/>
    <property type="match status" value="1"/>
</dbReference>
<keyword evidence="9" id="KW-1185">Reference proteome</keyword>
<dbReference type="EMBL" id="JAUZMZ010000101">
    <property type="protein sequence ID" value="MEE2033812.1"/>
    <property type="molecule type" value="Genomic_DNA"/>
</dbReference>
<dbReference type="Pfam" id="PF02786">
    <property type="entry name" value="CPSase_L_D2"/>
    <property type="match status" value="1"/>
</dbReference>
<dbReference type="InterPro" id="IPR011054">
    <property type="entry name" value="Rudment_hybrid_motif"/>
</dbReference>
<sequence length="436" mass="46542">MDFGFDTLLIANRGEIACRIMRSAHKLGLKTVAVYSDADASTAHVELADVAVRLGPAPAAESYLRSDLVIEAALVTGAGAIHPGYGFLSENADFAQSCEDAGIAFVGPAPEQLRVFGDKHTARDAARRVGVPLVAGSGLLGSVDEALAAAAEIGYPVMLKAVGGGGGIGMQACHGPGDLHEAYERVLRLASANFSSAGVFLERFVSHARHVEVQIFGDGEGRTLSLGTRDCSLQRRNQKVVEEAPAPGLPDEIVEQMLTSSRALASSVRYRSAGTVEFVYDTERGEVSFLEMNTRLQVEHPVTEEVTGVDLVEWMLRLARGDKEMLAALPDSGPAITGHAVEARVYAEDPGRDYRPSAGLLTHVEFPAHTRIETWVDTGTEVGTFYDPLLAKVIVRGESRRTAFAGLAAALDDTHLYGVQTNLSQLRGICESDTVR</sequence>
<gene>
    <name evidence="8" type="ORF">Q8814_17075</name>
</gene>
<organism evidence="8 9">
    <name type="scientific">Rhodococcus chondri</name>
    <dbReference type="NCBI Taxonomy" id="3065941"/>
    <lineage>
        <taxon>Bacteria</taxon>
        <taxon>Bacillati</taxon>
        <taxon>Actinomycetota</taxon>
        <taxon>Actinomycetes</taxon>
        <taxon>Mycobacteriales</taxon>
        <taxon>Nocardiaceae</taxon>
        <taxon>Rhodococcus</taxon>
    </lineage>
</organism>
<dbReference type="InterPro" id="IPR050856">
    <property type="entry name" value="Biotin_carboxylase_complex"/>
</dbReference>
<evidence type="ECO:0000313" key="8">
    <source>
        <dbReference type="EMBL" id="MEE2033812.1"/>
    </source>
</evidence>
<evidence type="ECO:0000256" key="4">
    <source>
        <dbReference type="ARBA" id="ARBA00023267"/>
    </source>
</evidence>
<dbReference type="PROSITE" id="PS50979">
    <property type="entry name" value="BC"/>
    <property type="match status" value="1"/>
</dbReference>
<dbReference type="SMART" id="SM00878">
    <property type="entry name" value="Biotin_carb_C"/>
    <property type="match status" value="1"/>
</dbReference>
<keyword evidence="3 5" id="KW-0067">ATP-binding</keyword>
<reference evidence="8 9" key="1">
    <citation type="submission" date="2023-08" db="EMBL/GenBank/DDBJ databases">
        <authorList>
            <person name="Girao M."/>
            <person name="Carvalho M.F."/>
        </authorList>
    </citation>
    <scope>NUCLEOTIDE SEQUENCE [LARGE SCALE GENOMIC DNA]</scope>
    <source>
        <strain evidence="8 9">CC-R104</strain>
    </source>
</reference>
<evidence type="ECO:0000256" key="3">
    <source>
        <dbReference type="ARBA" id="ARBA00022840"/>
    </source>
</evidence>
<dbReference type="Pfam" id="PF02785">
    <property type="entry name" value="Biotin_carb_C"/>
    <property type="match status" value="1"/>
</dbReference>
<evidence type="ECO:0000256" key="5">
    <source>
        <dbReference type="PROSITE-ProRule" id="PRU00409"/>
    </source>
</evidence>
<dbReference type="InterPro" id="IPR005481">
    <property type="entry name" value="BC-like_N"/>
</dbReference>
<keyword evidence="2 5" id="KW-0547">Nucleotide-binding</keyword>
<accession>A0ABU7JUW2</accession>
<feature type="domain" description="Biotin carboxylation" evidence="7">
    <location>
        <begin position="4"/>
        <end position="436"/>
    </location>
</feature>
<dbReference type="InterPro" id="IPR011761">
    <property type="entry name" value="ATP-grasp"/>
</dbReference>
<dbReference type="Pfam" id="PF00289">
    <property type="entry name" value="Biotin_carb_N"/>
    <property type="match status" value="1"/>
</dbReference>
<dbReference type="Proteomes" id="UP001331936">
    <property type="component" value="Unassembled WGS sequence"/>
</dbReference>
<dbReference type="InterPro" id="IPR005482">
    <property type="entry name" value="Biotin_COase_C"/>
</dbReference>
<dbReference type="RefSeq" id="WP_330153204.1">
    <property type="nucleotide sequence ID" value="NZ_JAUZMZ010000101.1"/>
</dbReference>
<evidence type="ECO:0000256" key="2">
    <source>
        <dbReference type="ARBA" id="ARBA00022741"/>
    </source>
</evidence>
<dbReference type="SUPFAM" id="SSF52440">
    <property type="entry name" value="PreATP-grasp domain"/>
    <property type="match status" value="1"/>
</dbReference>
<protein>
    <submittedName>
        <fullName evidence="8">Biotin carboxylase N-terminal domain-containing protein</fullName>
    </submittedName>
</protein>
<dbReference type="InterPro" id="IPR005479">
    <property type="entry name" value="CPAse_ATP-bd"/>
</dbReference>
<comment type="caution">
    <text evidence="8">The sequence shown here is derived from an EMBL/GenBank/DDBJ whole genome shotgun (WGS) entry which is preliminary data.</text>
</comment>
<feature type="non-terminal residue" evidence="8">
    <location>
        <position position="436"/>
    </location>
</feature>
<dbReference type="SUPFAM" id="SSF56059">
    <property type="entry name" value="Glutathione synthetase ATP-binding domain-like"/>
    <property type="match status" value="1"/>
</dbReference>
<evidence type="ECO:0000259" key="6">
    <source>
        <dbReference type="PROSITE" id="PS50975"/>
    </source>
</evidence>
<evidence type="ECO:0000256" key="1">
    <source>
        <dbReference type="ARBA" id="ARBA00022598"/>
    </source>
</evidence>
<dbReference type="PROSITE" id="PS50975">
    <property type="entry name" value="ATP_GRASP"/>
    <property type="match status" value="1"/>
</dbReference>
<proteinExistence type="predicted"/>
<dbReference type="PANTHER" id="PTHR18866">
    <property type="entry name" value="CARBOXYLASE:PYRUVATE/ACETYL-COA/PROPIONYL-COA CARBOXYLASE"/>
    <property type="match status" value="1"/>
</dbReference>
<evidence type="ECO:0000313" key="9">
    <source>
        <dbReference type="Proteomes" id="UP001331936"/>
    </source>
</evidence>
<dbReference type="InterPro" id="IPR011764">
    <property type="entry name" value="Biotin_carboxylation_dom"/>
</dbReference>
<evidence type="ECO:0000259" key="7">
    <source>
        <dbReference type="PROSITE" id="PS50979"/>
    </source>
</evidence>
<dbReference type="Gene3D" id="3.30.470.20">
    <property type="entry name" value="ATP-grasp fold, B domain"/>
    <property type="match status" value="1"/>
</dbReference>
<feature type="domain" description="ATP-grasp" evidence="6">
    <location>
        <begin position="123"/>
        <end position="320"/>
    </location>
</feature>